<evidence type="ECO:0000313" key="3">
    <source>
        <dbReference type="EMBL" id="EDO27687.1"/>
    </source>
</evidence>
<evidence type="ECO:0000256" key="1">
    <source>
        <dbReference type="ARBA" id="ARBA00022676"/>
    </source>
</evidence>
<dbReference type="STRING" id="45351.A7T8J9"/>
<sequence>MVVGNLNDTIYVSGNDAGKQHGKNSFIYSNDKGVTWSTSQGILKEHNGYVAHYEGVKDRVYASVKLPSSDYLYYYSKDNGTTWKLDTIGLPHYYGIKTAQKDAFNIKKLGNEYVVAYNSLAVNGAYFKKVTDTKWMPLAFPANSNKINFGFTTIGTTWFALYGSSGGNDNGFSIAKSTDNGKNWEILTKTGLPSTMIPSKLTSNGTDKLFLGAAISVSKSLKEDTLRLFTITNEIQVIHNFIDENKFIKAHEKECQRIALAQPEERILTHISNFRPVKRINDVIRTFALVRKEIPSKLLMVGEGPDRRNAELLAKRLGIKEDVLFLGNSTEVDELLCYTDVFLLPSETESFGFAALEAMAAEAAVISTNTGGLPEVNIHGVTGYLSTIGDVEDMAANTIKILKDDVTLNEFKQRAKAHTKQFSLQNILPVYEEIYESLKEKVN</sequence>
<dbReference type="InParanoid" id="A7T8J9"/>
<keyword evidence="4" id="KW-1185">Reference proteome</keyword>
<gene>
    <name evidence="3" type="ORF">NEMVEDRAFT_v1g223826</name>
</gene>
<dbReference type="InterPro" id="IPR023881">
    <property type="entry name" value="Thiol_BshA"/>
</dbReference>
<dbReference type="EMBL" id="DS472759">
    <property type="protein sequence ID" value="EDO27687.1"/>
    <property type="molecule type" value="Genomic_DNA"/>
</dbReference>
<keyword evidence="1" id="KW-0328">Glycosyltransferase</keyword>
<dbReference type="Gene3D" id="2.130.10.10">
    <property type="entry name" value="YVTN repeat-like/Quinoprotein amine dehydrogenase"/>
    <property type="match status" value="1"/>
</dbReference>
<dbReference type="CDD" id="cd15482">
    <property type="entry name" value="Sialidase_non-viral"/>
    <property type="match status" value="1"/>
</dbReference>
<dbReference type="Pfam" id="PF00534">
    <property type="entry name" value="Glycos_transf_1"/>
    <property type="match status" value="1"/>
</dbReference>
<dbReference type="AlphaFoldDB" id="A7T8J9"/>
<dbReference type="PhylomeDB" id="A7T8J9"/>
<reference evidence="3 4" key="1">
    <citation type="journal article" date="2007" name="Science">
        <title>Sea anemone genome reveals ancestral eumetazoan gene repertoire and genomic organization.</title>
        <authorList>
            <person name="Putnam N.H."/>
            <person name="Srivastava M."/>
            <person name="Hellsten U."/>
            <person name="Dirks B."/>
            <person name="Chapman J."/>
            <person name="Salamov A."/>
            <person name="Terry A."/>
            <person name="Shapiro H."/>
            <person name="Lindquist E."/>
            <person name="Kapitonov V.V."/>
            <person name="Jurka J."/>
            <person name="Genikhovich G."/>
            <person name="Grigoriev I.V."/>
            <person name="Lucas S.M."/>
            <person name="Steele R.E."/>
            <person name="Finnerty J.R."/>
            <person name="Technau U."/>
            <person name="Martindale M.Q."/>
            <person name="Rokhsar D.S."/>
        </authorList>
    </citation>
    <scope>NUCLEOTIDE SEQUENCE [LARGE SCALE GENOMIC DNA]</scope>
    <source>
        <strain evidence="4">CH2 X CH6</strain>
    </source>
</reference>
<dbReference type="InterPro" id="IPR036278">
    <property type="entry name" value="Sialidase_sf"/>
</dbReference>
<organism evidence="3 4">
    <name type="scientific">Nematostella vectensis</name>
    <name type="common">Starlet sea anemone</name>
    <dbReference type="NCBI Taxonomy" id="45351"/>
    <lineage>
        <taxon>Eukaryota</taxon>
        <taxon>Metazoa</taxon>
        <taxon>Cnidaria</taxon>
        <taxon>Anthozoa</taxon>
        <taxon>Hexacorallia</taxon>
        <taxon>Actiniaria</taxon>
        <taxon>Edwardsiidae</taxon>
        <taxon>Nematostella</taxon>
    </lineage>
</organism>
<name>A7T8J9_NEMVE</name>
<dbReference type="Gene3D" id="3.40.50.2000">
    <property type="entry name" value="Glycogen Phosphorylase B"/>
    <property type="match status" value="2"/>
</dbReference>
<feature type="domain" description="Glycosyl transferase family 1" evidence="2">
    <location>
        <begin position="260"/>
        <end position="417"/>
    </location>
</feature>
<dbReference type="GO" id="GO:0016757">
    <property type="term" value="F:glycosyltransferase activity"/>
    <property type="evidence" value="ECO:0007669"/>
    <property type="project" value="UniProtKB-KW"/>
</dbReference>
<dbReference type="InterPro" id="IPR015943">
    <property type="entry name" value="WD40/YVTN_repeat-like_dom_sf"/>
</dbReference>
<evidence type="ECO:0000259" key="2">
    <source>
        <dbReference type="Pfam" id="PF00534"/>
    </source>
</evidence>
<dbReference type="PANTHER" id="PTHR12526:SF599">
    <property type="entry name" value="N-ACETYL-ALPHA-D-GLUCOSAMINYL L-MALATE SYNTHASE"/>
    <property type="match status" value="1"/>
</dbReference>
<dbReference type="SUPFAM" id="SSF53756">
    <property type="entry name" value="UDP-Glycosyltransferase/glycogen phosphorylase"/>
    <property type="match status" value="1"/>
</dbReference>
<dbReference type="HOGENOM" id="CLU_618646_0_0_1"/>
<dbReference type="SUPFAM" id="SSF50939">
    <property type="entry name" value="Sialidases"/>
    <property type="match status" value="1"/>
</dbReference>
<dbReference type="NCBIfam" id="TIGR03999">
    <property type="entry name" value="thiol_BshA"/>
    <property type="match status" value="1"/>
</dbReference>
<evidence type="ECO:0000313" key="4">
    <source>
        <dbReference type="Proteomes" id="UP000001593"/>
    </source>
</evidence>
<dbReference type="PANTHER" id="PTHR12526">
    <property type="entry name" value="GLYCOSYLTRANSFERASE"/>
    <property type="match status" value="1"/>
</dbReference>
<proteinExistence type="predicted"/>
<dbReference type="GO" id="GO:0071793">
    <property type="term" value="P:bacillithiol biosynthetic process"/>
    <property type="evidence" value="ECO:0007669"/>
    <property type="project" value="InterPro"/>
</dbReference>
<protein>
    <recommendedName>
        <fullName evidence="2">Glycosyl transferase family 1 domain-containing protein</fullName>
    </recommendedName>
</protein>
<keyword evidence="1" id="KW-0808">Transferase</keyword>
<dbReference type="InterPro" id="IPR001296">
    <property type="entry name" value="Glyco_trans_1"/>
</dbReference>
<dbReference type="Proteomes" id="UP000001593">
    <property type="component" value="Unassembled WGS sequence"/>
</dbReference>
<accession>A7T8J9</accession>
<dbReference type="eggNOG" id="KOG1111">
    <property type="taxonomic scope" value="Eukaryota"/>
</dbReference>